<proteinExistence type="predicted"/>
<name>A0ABZ2HX97_9HYPH</name>
<dbReference type="InterPro" id="IPR006748">
    <property type="entry name" value="NH2Glyco/OHUrea_AB-resist_kin"/>
</dbReference>
<evidence type="ECO:0000313" key="2">
    <source>
        <dbReference type="Proteomes" id="UP001369958"/>
    </source>
</evidence>
<evidence type="ECO:0000313" key="1">
    <source>
        <dbReference type="EMBL" id="WWT32187.1"/>
    </source>
</evidence>
<dbReference type="RefSeq" id="WP_338607650.1">
    <property type="nucleotide sequence ID" value="NZ_CP146275.1"/>
</dbReference>
<dbReference type="InterPro" id="IPR011009">
    <property type="entry name" value="Kinase-like_dom_sf"/>
</dbReference>
<dbReference type="Pfam" id="PF04655">
    <property type="entry name" value="APH_6_hur"/>
    <property type="match status" value="1"/>
</dbReference>
<keyword evidence="2" id="KW-1185">Reference proteome</keyword>
<dbReference type="EMBL" id="CP146275">
    <property type="protein sequence ID" value="WWT32187.1"/>
    <property type="molecule type" value="Genomic_DNA"/>
</dbReference>
<accession>A0ABZ2HX97</accession>
<gene>
    <name evidence="1" type="ORF">V6617_14390</name>
</gene>
<sequence>MILSRRAPKRFPQGVPIGTAPHDTVLNKAAIRWSLSKITQVAETSVAWTYKVQRDDNSHAALRIYKPGTVDPERAGNLLEWYRGDGAIRHFGTAENAVLTEWAEGRMLSEPALDGKDAQATSAIANLVGMLHVSRPDEPDNLVPLREYLSDFFAADVRIWPDTARDLYARSVGIAYATLDKPAAEIPLHGAVHHDRIVLAERGWIARSPVGLWGDPAYDLAASFLHPWGKVELAADPVRINAMADAFATKLGHKRKRILAFAAIYAANSACQALAAGESINWHLAVLPNLLAVYDLA</sequence>
<protein>
    <submittedName>
        <fullName evidence="1">Aminoglycoside phosphotransferase family protein</fullName>
    </submittedName>
</protein>
<organism evidence="1 2">
    <name type="scientific">Pelagibacterium nitratireducens</name>
    <dbReference type="NCBI Taxonomy" id="1046114"/>
    <lineage>
        <taxon>Bacteria</taxon>
        <taxon>Pseudomonadati</taxon>
        <taxon>Pseudomonadota</taxon>
        <taxon>Alphaproteobacteria</taxon>
        <taxon>Hyphomicrobiales</taxon>
        <taxon>Devosiaceae</taxon>
        <taxon>Pelagibacterium</taxon>
    </lineage>
</organism>
<reference evidence="1 2" key="1">
    <citation type="submission" date="2024-02" db="EMBL/GenBank/DDBJ databases">
        <title>Complete genome sequence of Pelagibacterium nitratireducens ZH15.</title>
        <authorList>
            <person name="Zhao L.H."/>
        </authorList>
    </citation>
    <scope>NUCLEOTIDE SEQUENCE [LARGE SCALE GENOMIC DNA]</scope>
    <source>
        <strain evidence="1 2">ZH15</strain>
    </source>
</reference>
<dbReference type="Proteomes" id="UP001369958">
    <property type="component" value="Chromosome"/>
</dbReference>
<dbReference type="SUPFAM" id="SSF56112">
    <property type="entry name" value="Protein kinase-like (PK-like)"/>
    <property type="match status" value="1"/>
</dbReference>